<dbReference type="PROSITE" id="PS51462">
    <property type="entry name" value="NUDIX"/>
    <property type="match status" value="1"/>
</dbReference>
<dbReference type="AlphaFoldDB" id="A0A194WWQ0"/>
<evidence type="ECO:0000259" key="2">
    <source>
        <dbReference type="PROSITE" id="PS51462"/>
    </source>
</evidence>
<protein>
    <recommendedName>
        <fullName evidence="2">Nudix hydrolase domain-containing protein</fullName>
    </recommendedName>
</protein>
<name>A0A194WWQ0_MOLSC</name>
<dbReference type="InterPro" id="IPR000086">
    <property type="entry name" value="NUDIX_hydrolase_dom"/>
</dbReference>
<dbReference type="InterPro" id="IPR015797">
    <property type="entry name" value="NUDIX_hydrolase-like_dom_sf"/>
</dbReference>
<dbReference type="GeneID" id="28830069"/>
<dbReference type="InParanoid" id="A0A194WWQ0"/>
<dbReference type="PROSITE" id="PS00893">
    <property type="entry name" value="NUDIX_BOX"/>
    <property type="match status" value="1"/>
</dbReference>
<feature type="domain" description="Nudix hydrolase" evidence="2">
    <location>
        <begin position="1"/>
        <end position="117"/>
    </location>
</feature>
<dbReference type="SUPFAM" id="SSF55811">
    <property type="entry name" value="Nudix"/>
    <property type="match status" value="1"/>
</dbReference>
<keyword evidence="1" id="KW-0378">Hydrolase</keyword>
<dbReference type="Proteomes" id="UP000070700">
    <property type="component" value="Unassembled WGS sequence"/>
</dbReference>
<organism evidence="3 4">
    <name type="scientific">Mollisia scopiformis</name>
    <name type="common">Conifer needle endophyte fungus</name>
    <name type="synonym">Phialocephala scopiformis</name>
    <dbReference type="NCBI Taxonomy" id="149040"/>
    <lineage>
        <taxon>Eukaryota</taxon>
        <taxon>Fungi</taxon>
        <taxon>Dikarya</taxon>
        <taxon>Ascomycota</taxon>
        <taxon>Pezizomycotina</taxon>
        <taxon>Leotiomycetes</taxon>
        <taxon>Helotiales</taxon>
        <taxon>Mollisiaceae</taxon>
        <taxon>Mollisia</taxon>
    </lineage>
</organism>
<dbReference type="Gene3D" id="3.90.79.10">
    <property type="entry name" value="Nucleoside Triphosphate Pyrophosphohydrolase"/>
    <property type="match status" value="1"/>
</dbReference>
<keyword evidence="4" id="KW-1185">Reference proteome</keyword>
<gene>
    <name evidence="3" type="ORF">LY89DRAFT_738188</name>
</gene>
<sequence>MSIDLVGGSLPAGELPINCLIRESHEESGLSSEVVSKLAKPVGTISYVTSSDTKTTSGGESGLIRAEVQFIYDMKVGPEIVPMPYDMEASSIDLFTIDEIKNALDDGEFTPANACLMLDFFIRHGLTTFENEENYTQIISRLHRSSGMQTF</sequence>
<proteinExistence type="predicted"/>
<reference evidence="3 4" key="1">
    <citation type="submission" date="2015-10" db="EMBL/GenBank/DDBJ databases">
        <title>Full genome of DAOMC 229536 Phialocephala scopiformis, a fungal endophyte of spruce producing the potent anti-insectan compound rugulosin.</title>
        <authorList>
            <consortium name="DOE Joint Genome Institute"/>
            <person name="Walker A.K."/>
            <person name="Frasz S.L."/>
            <person name="Seifert K.A."/>
            <person name="Miller J.D."/>
            <person name="Mondo S.J."/>
            <person name="Labutti K."/>
            <person name="Lipzen A."/>
            <person name="Dockter R."/>
            <person name="Kennedy M."/>
            <person name="Grigoriev I.V."/>
            <person name="Spatafora J.W."/>
        </authorList>
    </citation>
    <scope>NUCLEOTIDE SEQUENCE [LARGE SCALE GENOMIC DNA]</scope>
    <source>
        <strain evidence="3 4">CBS 120377</strain>
    </source>
</reference>
<dbReference type="RefSeq" id="XP_018066753.1">
    <property type="nucleotide sequence ID" value="XM_018220343.1"/>
</dbReference>
<dbReference type="KEGG" id="psco:LY89DRAFT_738188"/>
<dbReference type="GO" id="GO:0016787">
    <property type="term" value="F:hydrolase activity"/>
    <property type="evidence" value="ECO:0007669"/>
    <property type="project" value="UniProtKB-KW"/>
</dbReference>
<evidence type="ECO:0000256" key="1">
    <source>
        <dbReference type="ARBA" id="ARBA00022801"/>
    </source>
</evidence>
<dbReference type="OrthoDB" id="10261522at2759"/>
<dbReference type="STRING" id="149040.A0A194WWQ0"/>
<evidence type="ECO:0000313" key="3">
    <source>
        <dbReference type="EMBL" id="KUJ12398.1"/>
    </source>
</evidence>
<accession>A0A194WWQ0</accession>
<evidence type="ECO:0000313" key="4">
    <source>
        <dbReference type="Proteomes" id="UP000070700"/>
    </source>
</evidence>
<dbReference type="EMBL" id="KQ947424">
    <property type="protein sequence ID" value="KUJ12398.1"/>
    <property type="molecule type" value="Genomic_DNA"/>
</dbReference>
<dbReference type="Pfam" id="PF00293">
    <property type="entry name" value="NUDIX"/>
    <property type="match status" value="1"/>
</dbReference>
<dbReference type="InterPro" id="IPR020084">
    <property type="entry name" value="NUDIX_hydrolase_CS"/>
</dbReference>